<dbReference type="AlphaFoldDB" id="A0A2S5CZ77"/>
<dbReference type="NCBIfam" id="TIGR02506">
    <property type="entry name" value="NrdE_NrdA"/>
    <property type="match status" value="1"/>
</dbReference>
<dbReference type="FunFam" id="3.20.70.20:FF:000014">
    <property type="entry name" value="Ribonucleoside-diphosphate reductase"/>
    <property type="match status" value="1"/>
</dbReference>
<dbReference type="Gene3D" id="3.20.70.20">
    <property type="match status" value="1"/>
</dbReference>
<dbReference type="GO" id="GO:0005524">
    <property type="term" value="F:ATP binding"/>
    <property type="evidence" value="ECO:0007669"/>
    <property type="project" value="InterPro"/>
</dbReference>
<dbReference type="Proteomes" id="UP000237319">
    <property type="component" value="Unassembled WGS sequence"/>
</dbReference>
<evidence type="ECO:0000259" key="7">
    <source>
        <dbReference type="PROSITE" id="PS00089"/>
    </source>
</evidence>
<evidence type="ECO:0000256" key="6">
    <source>
        <dbReference type="RuleBase" id="RU003410"/>
    </source>
</evidence>
<accession>A0A2S5CZ77</accession>
<dbReference type="SUPFAM" id="SSF51998">
    <property type="entry name" value="PFL-like glycyl radical enzymes"/>
    <property type="match status" value="1"/>
</dbReference>
<evidence type="ECO:0000256" key="4">
    <source>
        <dbReference type="ARBA" id="ARBA00023116"/>
    </source>
</evidence>
<dbReference type="EMBL" id="PGLV01000001">
    <property type="protein sequence ID" value="POZ56129.1"/>
    <property type="molecule type" value="Genomic_DNA"/>
</dbReference>
<dbReference type="GO" id="GO:0005971">
    <property type="term" value="C:ribonucleoside-diphosphate reductase complex"/>
    <property type="evidence" value="ECO:0007669"/>
    <property type="project" value="TreeGrafter"/>
</dbReference>
<evidence type="ECO:0000313" key="8">
    <source>
        <dbReference type="EMBL" id="POZ56129.1"/>
    </source>
</evidence>
<comment type="catalytic activity">
    <reaction evidence="5 6">
        <text>a 2'-deoxyribonucleoside 5'-diphosphate + [thioredoxin]-disulfide + H2O = a ribonucleoside 5'-diphosphate + [thioredoxin]-dithiol</text>
        <dbReference type="Rhea" id="RHEA:23252"/>
        <dbReference type="Rhea" id="RHEA-COMP:10698"/>
        <dbReference type="Rhea" id="RHEA-COMP:10700"/>
        <dbReference type="ChEBI" id="CHEBI:15377"/>
        <dbReference type="ChEBI" id="CHEBI:29950"/>
        <dbReference type="ChEBI" id="CHEBI:50058"/>
        <dbReference type="ChEBI" id="CHEBI:57930"/>
        <dbReference type="ChEBI" id="CHEBI:73316"/>
        <dbReference type="EC" id="1.17.4.1"/>
    </reaction>
</comment>
<dbReference type="PANTHER" id="PTHR11573:SF6">
    <property type="entry name" value="RIBONUCLEOSIDE-DIPHOSPHATE REDUCTASE LARGE SUBUNIT"/>
    <property type="match status" value="1"/>
</dbReference>
<dbReference type="PANTHER" id="PTHR11573">
    <property type="entry name" value="RIBONUCLEOSIDE-DIPHOSPHATE REDUCTASE LARGE CHAIN"/>
    <property type="match status" value="1"/>
</dbReference>
<protein>
    <recommendedName>
        <fullName evidence="2 6">Ribonucleoside-diphosphate reductase</fullName>
        <ecNumber evidence="2 6">1.17.4.1</ecNumber>
    </recommendedName>
</protein>
<dbReference type="InterPro" id="IPR039718">
    <property type="entry name" value="Rrm1"/>
</dbReference>
<dbReference type="PRINTS" id="PR01183">
    <property type="entry name" value="RIBORDTASEM1"/>
</dbReference>
<reference evidence="8 9" key="1">
    <citation type="submission" date="2017-11" db="EMBL/GenBank/DDBJ databases">
        <title>Genome sequence of Lysinibacillus sphaericus, a lignin-degrading bacteria isolated from municipal solid waste soil.</title>
        <authorList>
            <person name="Persinoti G.F."/>
            <person name="Paixao D.A."/>
            <person name="Bugg T.D."/>
            <person name="Squina F.M."/>
        </authorList>
    </citation>
    <scope>NUCLEOTIDE SEQUENCE [LARGE SCALE GENOMIC DNA]</scope>
    <source>
        <strain evidence="8 9">A1</strain>
    </source>
</reference>
<comment type="caution">
    <text evidence="8">The sequence shown here is derived from an EMBL/GenBank/DDBJ whole genome shotgun (WGS) entry which is preliminary data.</text>
</comment>
<dbReference type="UniPathway" id="UPA00326"/>
<evidence type="ECO:0000256" key="1">
    <source>
        <dbReference type="ARBA" id="ARBA00010406"/>
    </source>
</evidence>
<name>A0A2S5CZ77_LYSSH</name>
<evidence type="ECO:0000313" key="9">
    <source>
        <dbReference type="Proteomes" id="UP000237319"/>
    </source>
</evidence>
<dbReference type="GO" id="GO:0004748">
    <property type="term" value="F:ribonucleoside-diphosphate reductase activity, thioredoxin disulfide as acceptor"/>
    <property type="evidence" value="ECO:0007669"/>
    <property type="project" value="UniProtKB-EC"/>
</dbReference>
<dbReference type="NCBIfam" id="NF006665">
    <property type="entry name" value="PRK09209.1"/>
    <property type="match status" value="1"/>
</dbReference>
<dbReference type="InterPro" id="IPR013346">
    <property type="entry name" value="NrdE_NrdA_C"/>
</dbReference>
<feature type="domain" description="Ribonucleotide reductase large subunit" evidence="7">
    <location>
        <begin position="636"/>
        <end position="658"/>
    </location>
</feature>
<dbReference type="PROSITE" id="PS00089">
    <property type="entry name" value="RIBORED_LARGE"/>
    <property type="match status" value="1"/>
</dbReference>
<dbReference type="InterPro" id="IPR008926">
    <property type="entry name" value="RNR_R1-su_N"/>
</dbReference>
<dbReference type="Pfam" id="PF00317">
    <property type="entry name" value="Ribonuc_red_lgN"/>
    <property type="match status" value="1"/>
</dbReference>
<dbReference type="CDD" id="cd01679">
    <property type="entry name" value="RNR_I"/>
    <property type="match status" value="1"/>
</dbReference>
<keyword evidence="3 6" id="KW-0560">Oxidoreductase</keyword>
<keyword evidence="4 6" id="KW-0215">Deoxyribonucleotide synthesis</keyword>
<proteinExistence type="inferred from homology"/>
<keyword evidence="9" id="KW-1185">Reference proteome</keyword>
<organism evidence="8 9">
    <name type="scientific">Lysinibacillus sphaericus</name>
    <name type="common">Bacillus sphaericus</name>
    <dbReference type="NCBI Taxonomy" id="1421"/>
    <lineage>
        <taxon>Bacteria</taxon>
        <taxon>Bacillati</taxon>
        <taxon>Bacillota</taxon>
        <taxon>Bacilli</taxon>
        <taxon>Bacillales</taxon>
        <taxon>Bacillaceae</taxon>
        <taxon>Lysinibacillus</taxon>
    </lineage>
</organism>
<dbReference type="SUPFAM" id="SSF48168">
    <property type="entry name" value="R1 subunit of ribonucleotide reductase, N-terminal domain"/>
    <property type="match status" value="1"/>
</dbReference>
<dbReference type="InterPro" id="IPR013509">
    <property type="entry name" value="RNR_lsu_N"/>
</dbReference>
<dbReference type="Pfam" id="PF02867">
    <property type="entry name" value="Ribonuc_red_lgC"/>
    <property type="match status" value="1"/>
</dbReference>
<gene>
    <name evidence="8" type="primary">nrdE1</name>
    <name evidence="8" type="ORF">LYSIN_00912</name>
</gene>
<dbReference type="GO" id="GO:0009263">
    <property type="term" value="P:deoxyribonucleotide biosynthetic process"/>
    <property type="evidence" value="ECO:0007669"/>
    <property type="project" value="UniProtKB-KW"/>
</dbReference>
<comment type="similarity">
    <text evidence="1 6">Belongs to the ribonucleoside diphosphate reductase large chain family.</text>
</comment>
<evidence type="ECO:0000256" key="2">
    <source>
        <dbReference type="ARBA" id="ARBA00012274"/>
    </source>
</evidence>
<evidence type="ECO:0000256" key="3">
    <source>
        <dbReference type="ARBA" id="ARBA00023002"/>
    </source>
</evidence>
<dbReference type="EC" id="1.17.4.1" evidence="2 6"/>
<dbReference type="InterPro" id="IPR000788">
    <property type="entry name" value="RNR_lg_C"/>
</dbReference>
<comment type="function">
    <text evidence="6">Provides the precursors necessary for DNA synthesis. Catalyzes the biosynthesis of deoxyribonucleotides from the corresponding ribonucleotides.</text>
</comment>
<sequence length="778" mass="88766">MSTSMCTCPSFPFPILQRLRNRNMVCNRFFVCADRKGENGNMTIQIEQQMAKLKKSYTEEELESFVRLSDRWLRKNDNATFEAWADAMILQTLSLIDEEEPYWTFVAAQIYLEKLYDQFATRRGVGVEDVYKVFPEQLARYTEAGLYHDCLTTKYSELELVELASYLEQSRDELFTYIGLKTLMDRYVVRDYTKTPVELPQERWMVIAMTLMQDETENRLEKVRESYWAMSNLYMTVATPTLSNAGKTHGQLSSCFIDTVDDSLQSIYDTNTDVATLSKYGGGIGVYMGKIRSRGSSIKGFKGASSGVLPWIKQLNNTAVSVDQLGQRQGAIAVYLDVWHKDVFTFLDLRLNNGDERLRAHDIFTGLCLPDIFMEAVEARGEWHLFDPHEVREVMGFSLEDCYDEQKGQGSFRDKYASCIANPLLSREVVPAIDIMKRIMRSQLETGVPFMFYRDEVNRMNPNKHEGMIYSSNLCTEIFQNMSPTQFESITLEDDVIVTRRKPGDFVVCNLSSVNLGKAVPAGVLERLIPIQVRMLDNVIALNTIPVKQAERTNARYRGIGLGTFGWHHLLALKEIQWESDEAVDYADKLYEHIAYLTIRASSALAREKGAYPLFEGSDWQTGAYFDKRSYNSDKWQALRADVANYGMRNGYVMAVAPNSSTSILAGSTATIDPIFQKSYSEEKKDYKIPVTVPDLSPVTTWYYKSAYFIDQNWTIKQNAARARHIDQGISLNLYVQNTIQAKDLLALHLNAWASGVKTTYYVRSTSVELLECESCAS</sequence>
<evidence type="ECO:0000256" key="5">
    <source>
        <dbReference type="ARBA" id="ARBA00047754"/>
    </source>
</evidence>